<dbReference type="Pfam" id="PF00170">
    <property type="entry name" value="bZIP_1"/>
    <property type="match status" value="1"/>
</dbReference>
<comment type="subcellular location">
    <subcellularLocation>
        <location evidence="2">Cytoplasm</location>
    </subcellularLocation>
    <subcellularLocation>
        <location evidence="1">Nucleus</location>
    </subcellularLocation>
</comment>
<feature type="compositionally biased region" description="Basic and acidic residues" evidence="4">
    <location>
        <begin position="153"/>
        <end position="183"/>
    </location>
</feature>
<keyword evidence="3" id="KW-0539">Nucleus</keyword>
<dbReference type="InterPro" id="IPR023167">
    <property type="entry name" value="Yap1_redox_dom_sf"/>
</dbReference>
<dbReference type="PROSITE" id="PS50217">
    <property type="entry name" value="BZIP"/>
    <property type="match status" value="1"/>
</dbReference>
<dbReference type="InterPro" id="IPR046347">
    <property type="entry name" value="bZIP_sf"/>
</dbReference>
<dbReference type="InterPro" id="IPR004827">
    <property type="entry name" value="bZIP"/>
</dbReference>
<accession>A0A5C3KJ80</accession>
<name>A0A5C3KJ80_COPMA</name>
<dbReference type="GO" id="GO:0090575">
    <property type="term" value="C:RNA polymerase II transcription regulator complex"/>
    <property type="evidence" value="ECO:0007669"/>
    <property type="project" value="TreeGrafter"/>
</dbReference>
<dbReference type="SUPFAM" id="SSF57959">
    <property type="entry name" value="Leucine zipper domain"/>
    <property type="match status" value="1"/>
</dbReference>
<feature type="domain" description="BZIP" evidence="5">
    <location>
        <begin position="156"/>
        <end position="219"/>
    </location>
</feature>
<dbReference type="EMBL" id="ML210320">
    <property type="protein sequence ID" value="TFK19903.1"/>
    <property type="molecule type" value="Genomic_DNA"/>
</dbReference>
<dbReference type="InterPro" id="IPR050936">
    <property type="entry name" value="AP-1-like"/>
</dbReference>
<reference evidence="6 7" key="1">
    <citation type="journal article" date="2019" name="Nat. Ecol. Evol.">
        <title>Megaphylogeny resolves global patterns of mushroom evolution.</title>
        <authorList>
            <person name="Varga T."/>
            <person name="Krizsan K."/>
            <person name="Foldi C."/>
            <person name="Dima B."/>
            <person name="Sanchez-Garcia M."/>
            <person name="Sanchez-Ramirez S."/>
            <person name="Szollosi G.J."/>
            <person name="Szarkandi J.G."/>
            <person name="Papp V."/>
            <person name="Albert L."/>
            <person name="Andreopoulos W."/>
            <person name="Angelini C."/>
            <person name="Antonin V."/>
            <person name="Barry K.W."/>
            <person name="Bougher N.L."/>
            <person name="Buchanan P."/>
            <person name="Buyck B."/>
            <person name="Bense V."/>
            <person name="Catcheside P."/>
            <person name="Chovatia M."/>
            <person name="Cooper J."/>
            <person name="Damon W."/>
            <person name="Desjardin D."/>
            <person name="Finy P."/>
            <person name="Geml J."/>
            <person name="Haridas S."/>
            <person name="Hughes K."/>
            <person name="Justo A."/>
            <person name="Karasinski D."/>
            <person name="Kautmanova I."/>
            <person name="Kiss B."/>
            <person name="Kocsube S."/>
            <person name="Kotiranta H."/>
            <person name="LaButti K.M."/>
            <person name="Lechner B.E."/>
            <person name="Liimatainen K."/>
            <person name="Lipzen A."/>
            <person name="Lukacs Z."/>
            <person name="Mihaltcheva S."/>
            <person name="Morgado L.N."/>
            <person name="Niskanen T."/>
            <person name="Noordeloos M.E."/>
            <person name="Ohm R.A."/>
            <person name="Ortiz-Santana B."/>
            <person name="Ovrebo C."/>
            <person name="Racz N."/>
            <person name="Riley R."/>
            <person name="Savchenko A."/>
            <person name="Shiryaev A."/>
            <person name="Soop K."/>
            <person name="Spirin V."/>
            <person name="Szebenyi C."/>
            <person name="Tomsovsky M."/>
            <person name="Tulloss R.E."/>
            <person name="Uehling J."/>
            <person name="Grigoriev I.V."/>
            <person name="Vagvolgyi C."/>
            <person name="Papp T."/>
            <person name="Martin F.M."/>
            <person name="Miettinen O."/>
            <person name="Hibbett D.S."/>
            <person name="Nagy L.G."/>
        </authorList>
    </citation>
    <scope>NUCLEOTIDE SEQUENCE [LARGE SCALE GENOMIC DNA]</scope>
    <source>
        <strain evidence="6 7">CBS 121175</strain>
    </source>
</reference>
<feature type="compositionally biased region" description="Basic and acidic residues" evidence="4">
    <location>
        <begin position="91"/>
        <end position="100"/>
    </location>
</feature>
<evidence type="ECO:0000256" key="1">
    <source>
        <dbReference type="ARBA" id="ARBA00004123"/>
    </source>
</evidence>
<keyword evidence="7" id="KW-1185">Reference proteome</keyword>
<evidence type="ECO:0000259" key="5">
    <source>
        <dbReference type="PROSITE" id="PS50217"/>
    </source>
</evidence>
<feature type="region of interest" description="Disordered" evidence="4">
    <location>
        <begin position="407"/>
        <end position="446"/>
    </location>
</feature>
<gene>
    <name evidence="6" type="ORF">FA15DRAFT_626213</name>
</gene>
<dbReference type="Gene3D" id="1.20.5.170">
    <property type="match status" value="1"/>
</dbReference>
<dbReference type="PANTHER" id="PTHR40621">
    <property type="entry name" value="TRANSCRIPTION FACTOR KAPC-RELATED"/>
    <property type="match status" value="1"/>
</dbReference>
<feature type="compositionally biased region" description="Low complexity" evidence="4">
    <location>
        <begin position="123"/>
        <end position="143"/>
    </location>
</feature>
<sequence>MEAFQDVPPLWDFSNTVAYPQMQDEDFMNLLQKQFPTTGIADPLSFGGAFHDTGSINPQSVNTLPLHSSLSPPSEDSSPSPSNSNQDHDEDTPAPKRKASDDDDFEDGPSAKSQHTMNGSKKNGVSNSASTAGSTSSTSAAGGVRRKSTGNSAKDENRLMKRKEQNRAAQRAFRERKEKHVKDLEDRVAELEAKNEEANHENDNLRDLLTRLQSENVILKQQFTFSMPRDAGSQAFSPGMGFPPNGNVASGSRSSFSAPSVSKSPEPSNPLDWSSLHTFDPTKLNLLDEAPQTTATEGAMQLDFGFGNTGLASNAPYTSIASNPMFMSFASSFDSSTPISAADSPILSTLGGNGSSTAPSPFNFDMNSLTPWTGSLNSGNQDNSLDDLFQGYNTAFLTSPAGISPVTHHAQPSLHSTLSSPSSTTTDPLFTPKDAGTPETDSEYHDVTKCPKTKADIQKKIDEAGLSPFASGPGVQKCQDSLIGTMISCSGSVSFPKTQRSEKNVEVLTAWRSITSNPQFKQDTDISELCSEFTAKARCDGHKVVLEPQGVVSILENLSKKRQQ</sequence>
<evidence type="ECO:0000256" key="4">
    <source>
        <dbReference type="SAM" id="MobiDB-lite"/>
    </source>
</evidence>
<dbReference type="GO" id="GO:0033554">
    <property type="term" value="P:cellular response to stress"/>
    <property type="evidence" value="ECO:0007669"/>
    <property type="project" value="UniProtKB-ARBA"/>
</dbReference>
<organism evidence="6 7">
    <name type="scientific">Coprinopsis marcescibilis</name>
    <name type="common">Agaric fungus</name>
    <name type="synonym">Psathyrella marcescibilis</name>
    <dbReference type="NCBI Taxonomy" id="230819"/>
    <lineage>
        <taxon>Eukaryota</taxon>
        <taxon>Fungi</taxon>
        <taxon>Dikarya</taxon>
        <taxon>Basidiomycota</taxon>
        <taxon>Agaricomycotina</taxon>
        <taxon>Agaricomycetes</taxon>
        <taxon>Agaricomycetidae</taxon>
        <taxon>Agaricales</taxon>
        <taxon>Agaricineae</taxon>
        <taxon>Psathyrellaceae</taxon>
        <taxon>Coprinopsis</taxon>
    </lineage>
</organism>
<dbReference type="Gene3D" id="1.10.238.100">
    <property type="entry name" value="YAP1 redox domain. Chain B"/>
    <property type="match status" value="1"/>
</dbReference>
<dbReference type="PROSITE" id="PS00036">
    <property type="entry name" value="BZIP_BASIC"/>
    <property type="match status" value="1"/>
</dbReference>
<feature type="compositionally biased region" description="Low complexity" evidence="4">
    <location>
        <begin position="250"/>
        <end position="264"/>
    </location>
</feature>
<dbReference type="GO" id="GO:0005737">
    <property type="term" value="C:cytoplasm"/>
    <property type="evidence" value="ECO:0007669"/>
    <property type="project" value="UniProtKB-SubCell"/>
</dbReference>
<evidence type="ECO:0000313" key="7">
    <source>
        <dbReference type="Proteomes" id="UP000307440"/>
    </source>
</evidence>
<protein>
    <recommendedName>
        <fullName evidence="5">BZIP domain-containing protein</fullName>
    </recommendedName>
</protein>
<feature type="compositionally biased region" description="Polar residues" evidence="4">
    <location>
        <begin position="54"/>
        <end position="63"/>
    </location>
</feature>
<dbReference type="PANTHER" id="PTHR40621:SF6">
    <property type="entry name" value="AP-1-LIKE TRANSCRIPTION FACTOR YAP1-RELATED"/>
    <property type="match status" value="1"/>
</dbReference>
<feature type="region of interest" description="Disordered" evidence="4">
    <location>
        <begin position="229"/>
        <end position="275"/>
    </location>
</feature>
<dbReference type="SUPFAM" id="SSF111430">
    <property type="entry name" value="YAP1 redox domain"/>
    <property type="match status" value="1"/>
</dbReference>
<feature type="compositionally biased region" description="Low complexity" evidence="4">
    <location>
        <begin position="64"/>
        <end position="84"/>
    </location>
</feature>
<dbReference type="Proteomes" id="UP000307440">
    <property type="component" value="Unassembled WGS sequence"/>
</dbReference>
<dbReference type="AlphaFoldDB" id="A0A5C3KJ80"/>
<dbReference type="CDD" id="cd14688">
    <property type="entry name" value="bZIP_YAP"/>
    <property type="match status" value="1"/>
</dbReference>
<dbReference type="GO" id="GO:0001228">
    <property type="term" value="F:DNA-binding transcription activator activity, RNA polymerase II-specific"/>
    <property type="evidence" value="ECO:0007669"/>
    <property type="project" value="TreeGrafter"/>
</dbReference>
<dbReference type="GO" id="GO:0000976">
    <property type="term" value="F:transcription cis-regulatory region binding"/>
    <property type="evidence" value="ECO:0007669"/>
    <property type="project" value="InterPro"/>
</dbReference>
<evidence type="ECO:0000256" key="3">
    <source>
        <dbReference type="ARBA" id="ARBA00023242"/>
    </source>
</evidence>
<evidence type="ECO:0000256" key="2">
    <source>
        <dbReference type="ARBA" id="ARBA00004496"/>
    </source>
</evidence>
<feature type="region of interest" description="Disordered" evidence="4">
    <location>
        <begin position="51"/>
        <end position="183"/>
    </location>
</feature>
<dbReference type="SMART" id="SM00338">
    <property type="entry name" value="BRLZ"/>
    <property type="match status" value="1"/>
</dbReference>
<feature type="compositionally biased region" description="Polar residues" evidence="4">
    <location>
        <begin position="111"/>
        <end position="121"/>
    </location>
</feature>
<evidence type="ECO:0000313" key="6">
    <source>
        <dbReference type="EMBL" id="TFK19903.1"/>
    </source>
</evidence>
<proteinExistence type="predicted"/>
<feature type="compositionally biased region" description="Low complexity" evidence="4">
    <location>
        <begin position="412"/>
        <end position="432"/>
    </location>
</feature>
<dbReference type="OrthoDB" id="2593073at2759"/>
<dbReference type="STRING" id="230819.A0A5C3KJ80"/>